<feature type="domain" description="Pyrroline-5-carboxylate reductase catalytic N-terminal" evidence="2">
    <location>
        <begin position="4"/>
        <end position="92"/>
    </location>
</feature>
<dbReference type="InterPro" id="IPR051267">
    <property type="entry name" value="STEAP_metalloreductase"/>
</dbReference>
<sequence length="238" mass="24677">MPTLGIIGSGNIGAAVARLAVAAGVPVVVSNSRGQESLAGLVAELGSLATAGTVGQAAQAGDLVVLSVPLTAHTAVPAAPLAGKIVLDTSNYYPFRDGRIAELDEDALTTSELVHRHFGTARLVKAFNNILAHHIPQLARPSGAADRTALPIAGDHAEANAGAATLIDRLGFDTVHAGPLAQSWRFEPEAAAYTRLYLADPSTPDERMLQAPGRPVPAAELRHALQSARRVSVVDRVF</sequence>
<reference evidence="3 4" key="1">
    <citation type="submission" date="2023-11" db="EMBL/GenBank/DDBJ databases">
        <title>Lentzea sokolovensis, sp. nov., Lentzea kristufkii, sp. nov., and Lentzea miocenensis, sp. nov., rare actinobacteria from Sokolov Coal Basin, Miocene lacustrine sediment, Czech Republic.</title>
        <authorList>
            <person name="Lara A."/>
            <person name="Kotroba L."/>
            <person name="Nouioui I."/>
            <person name="Neumann-Schaal M."/>
            <person name="Mast Y."/>
            <person name="Chronakova A."/>
        </authorList>
    </citation>
    <scope>NUCLEOTIDE SEQUENCE [LARGE SCALE GENOMIC DNA]</scope>
    <source>
        <strain evidence="3 4">BCCO 10_0856</strain>
    </source>
</reference>
<comment type="caution">
    <text evidence="3">The sequence shown here is derived from an EMBL/GenBank/DDBJ whole genome shotgun (WGS) entry which is preliminary data.</text>
</comment>
<dbReference type="Pfam" id="PF03807">
    <property type="entry name" value="F420_oxidored"/>
    <property type="match status" value="1"/>
</dbReference>
<dbReference type="InterPro" id="IPR036291">
    <property type="entry name" value="NAD(P)-bd_dom_sf"/>
</dbReference>
<accession>A0ABU4TCW0</accession>
<dbReference type="Gene3D" id="3.40.50.720">
    <property type="entry name" value="NAD(P)-binding Rossmann-like Domain"/>
    <property type="match status" value="1"/>
</dbReference>
<dbReference type="Proteomes" id="UP001285521">
    <property type="component" value="Unassembled WGS sequence"/>
</dbReference>
<reference evidence="3 4" key="2">
    <citation type="submission" date="2023-11" db="EMBL/GenBank/DDBJ databases">
        <authorList>
            <person name="Lara A.C."/>
            <person name="Chronakova A."/>
        </authorList>
    </citation>
    <scope>NUCLEOTIDE SEQUENCE [LARGE SCALE GENOMIC DNA]</scope>
    <source>
        <strain evidence="3 4">BCCO 10_0856</strain>
    </source>
</reference>
<gene>
    <name evidence="3" type="ORF">SK803_38030</name>
</gene>
<protein>
    <submittedName>
        <fullName evidence="3">NAD(P)-binding domain-containing protein</fullName>
    </submittedName>
</protein>
<name>A0ABU4TCW0_9PSEU</name>
<dbReference type="InterPro" id="IPR028939">
    <property type="entry name" value="P5C_Rdtase_cat_N"/>
</dbReference>
<evidence type="ECO:0000259" key="2">
    <source>
        <dbReference type="Pfam" id="PF03807"/>
    </source>
</evidence>
<keyword evidence="1" id="KW-0560">Oxidoreductase</keyword>
<dbReference type="PANTHER" id="PTHR14239">
    <property type="entry name" value="DUDULIN-RELATED"/>
    <property type="match status" value="1"/>
</dbReference>
<evidence type="ECO:0000313" key="3">
    <source>
        <dbReference type="EMBL" id="MDX8036028.1"/>
    </source>
</evidence>
<evidence type="ECO:0000313" key="4">
    <source>
        <dbReference type="Proteomes" id="UP001285521"/>
    </source>
</evidence>
<dbReference type="SUPFAM" id="SSF51735">
    <property type="entry name" value="NAD(P)-binding Rossmann-fold domains"/>
    <property type="match status" value="1"/>
</dbReference>
<dbReference type="RefSeq" id="WP_319971039.1">
    <property type="nucleotide sequence ID" value="NZ_JAXAVW010000040.1"/>
</dbReference>
<organism evidence="3 4">
    <name type="scientific">Lentzea miocenica</name>
    <dbReference type="NCBI Taxonomy" id="3095431"/>
    <lineage>
        <taxon>Bacteria</taxon>
        <taxon>Bacillati</taxon>
        <taxon>Actinomycetota</taxon>
        <taxon>Actinomycetes</taxon>
        <taxon>Pseudonocardiales</taxon>
        <taxon>Pseudonocardiaceae</taxon>
        <taxon>Lentzea</taxon>
    </lineage>
</organism>
<keyword evidence="4" id="KW-1185">Reference proteome</keyword>
<evidence type="ECO:0000256" key="1">
    <source>
        <dbReference type="ARBA" id="ARBA00023002"/>
    </source>
</evidence>
<proteinExistence type="predicted"/>
<dbReference type="EMBL" id="JAXAVW010000040">
    <property type="protein sequence ID" value="MDX8036028.1"/>
    <property type="molecule type" value="Genomic_DNA"/>
</dbReference>